<dbReference type="Gene3D" id="1.10.357.10">
    <property type="entry name" value="Tetracycline Repressor, domain 2"/>
    <property type="match status" value="1"/>
</dbReference>
<dbReference type="InterPro" id="IPR009057">
    <property type="entry name" value="Homeodomain-like_sf"/>
</dbReference>
<sequence length="187" mass="20603">MSTRSELLMAAELLLRTKGYAAFSYADLADEVGIKKASIHHHFPTKEGLSIAIVDSYLFRFTKSLAKINQENVDVVVRLRAFSAFFSESSKNGMLPLCGALAAELSVLPDRLKALTKTFFEIHLIWLEETLVTGQMANTVNVGINPKEVARAILSVLEGSCYIAWALNETMIDQSGFELILKSTTVS</sequence>
<dbReference type="EMBL" id="VUBA01000048">
    <property type="protein sequence ID" value="MPQ84194.1"/>
    <property type="molecule type" value="Genomic_DNA"/>
</dbReference>
<reference evidence="6 7" key="1">
    <citation type="submission" date="2019-09" db="EMBL/GenBank/DDBJ databases">
        <title>The draft genomes of Allium pathogen Pseudomonas sp.</title>
        <authorList>
            <person name="Fujikawa T."/>
            <person name="Sawada H."/>
        </authorList>
    </citation>
    <scope>NUCLEOTIDE SEQUENCE [LARGE SCALE GENOMIC DNA]</scope>
    <source>
        <strain evidence="6 7">MAFF 730085</strain>
    </source>
</reference>
<keyword evidence="2 4" id="KW-0238">DNA-binding</keyword>
<evidence type="ECO:0000256" key="3">
    <source>
        <dbReference type="ARBA" id="ARBA00023163"/>
    </source>
</evidence>
<comment type="caution">
    <text evidence="6">The sequence shown here is derived from an EMBL/GenBank/DDBJ whole genome shotgun (WGS) entry which is preliminary data.</text>
</comment>
<dbReference type="Pfam" id="PF00440">
    <property type="entry name" value="TetR_N"/>
    <property type="match status" value="1"/>
</dbReference>
<feature type="DNA-binding region" description="H-T-H motif" evidence="4">
    <location>
        <begin position="24"/>
        <end position="43"/>
    </location>
</feature>
<evidence type="ECO:0000313" key="7">
    <source>
        <dbReference type="Proteomes" id="UP000325438"/>
    </source>
</evidence>
<dbReference type="PANTHER" id="PTHR47506:SF6">
    <property type="entry name" value="HTH-TYPE TRANSCRIPTIONAL REPRESSOR NEMR"/>
    <property type="match status" value="1"/>
</dbReference>
<dbReference type="InterPro" id="IPR036271">
    <property type="entry name" value="Tet_transcr_reg_TetR-rel_C_sf"/>
</dbReference>
<proteinExistence type="predicted"/>
<organism evidence="6 7">
    <name type="scientific">Pseudomonas kitaguniensis</name>
    <dbReference type="NCBI Taxonomy" id="2607908"/>
    <lineage>
        <taxon>Bacteria</taxon>
        <taxon>Pseudomonadati</taxon>
        <taxon>Pseudomonadota</taxon>
        <taxon>Gammaproteobacteria</taxon>
        <taxon>Pseudomonadales</taxon>
        <taxon>Pseudomonadaceae</taxon>
        <taxon>Pseudomonas</taxon>
    </lineage>
</organism>
<dbReference type="Proteomes" id="UP000325438">
    <property type="component" value="Unassembled WGS sequence"/>
</dbReference>
<name>A0A5N7JS14_9PSED</name>
<dbReference type="PANTHER" id="PTHR47506">
    <property type="entry name" value="TRANSCRIPTIONAL REGULATORY PROTEIN"/>
    <property type="match status" value="1"/>
</dbReference>
<accession>A0A5N7JS14</accession>
<protein>
    <submittedName>
        <fullName evidence="6">TetR/AcrR family transcriptional regulator</fullName>
    </submittedName>
</protein>
<dbReference type="GO" id="GO:0003677">
    <property type="term" value="F:DNA binding"/>
    <property type="evidence" value="ECO:0007669"/>
    <property type="project" value="UniProtKB-UniRule"/>
</dbReference>
<gene>
    <name evidence="6" type="ORF">F0170_09470</name>
</gene>
<evidence type="ECO:0000256" key="4">
    <source>
        <dbReference type="PROSITE-ProRule" id="PRU00335"/>
    </source>
</evidence>
<keyword evidence="1" id="KW-0805">Transcription regulation</keyword>
<evidence type="ECO:0000313" key="6">
    <source>
        <dbReference type="EMBL" id="MPQ84194.1"/>
    </source>
</evidence>
<dbReference type="PRINTS" id="PR00455">
    <property type="entry name" value="HTHTETR"/>
</dbReference>
<evidence type="ECO:0000256" key="2">
    <source>
        <dbReference type="ARBA" id="ARBA00023125"/>
    </source>
</evidence>
<evidence type="ECO:0000256" key="1">
    <source>
        <dbReference type="ARBA" id="ARBA00023015"/>
    </source>
</evidence>
<evidence type="ECO:0000259" key="5">
    <source>
        <dbReference type="PROSITE" id="PS50977"/>
    </source>
</evidence>
<dbReference type="SUPFAM" id="SSF46689">
    <property type="entry name" value="Homeodomain-like"/>
    <property type="match status" value="1"/>
</dbReference>
<feature type="domain" description="HTH tetR-type" evidence="5">
    <location>
        <begin position="1"/>
        <end position="61"/>
    </location>
</feature>
<dbReference type="AlphaFoldDB" id="A0A5N7JS14"/>
<dbReference type="InterPro" id="IPR001647">
    <property type="entry name" value="HTH_TetR"/>
</dbReference>
<dbReference type="SUPFAM" id="SSF48498">
    <property type="entry name" value="Tetracyclin repressor-like, C-terminal domain"/>
    <property type="match status" value="1"/>
</dbReference>
<dbReference type="RefSeq" id="WP_172979677.1">
    <property type="nucleotide sequence ID" value="NZ_VUBA01000048.1"/>
</dbReference>
<dbReference type="PROSITE" id="PS50977">
    <property type="entry name" value="HTH_TETR_2"/>
    <property type="match status" value="1"/>
</dbReference>
<keyword evidence="3" id="KW-0804">Transcription</keyword>